<dbReference type="Proteomes" id="UP000244523">
    <property type="component" value="Unassembled WGS sequence"/>
</dbReference>
<keyword evidence="2" id="KW-1185">Reference proteome</keyword>
<dbReference type="EMBL" id="QBUD01000013">
    <property type="protein sequence ID" value="PUB11539.1"/>
    <property type="molecule type" value="Genomic_DNA"/>
</dbReference>
<evidence type="ECO:0000313" key="1">
    <source>
        <dbReference type="EMBL" id="PUB11539.1"/>
    </source>
</evidence>
<organism evidence="1 2">
    <name type="scientific">Yoonia sediminilitoris</name>
    <dbReference type="NCBI Taxonomy" id="1286148"/>
    <lineage>
        <taxon>Bacteria</taxon>
        <taxon>Pseudomonadati</taxon>
        <taxon>Pseudomonadota</taxon>
        <taxon>Alphaproteobacteria</taxon>
        <taxon>Rhodobacterales</taxon>
        <taxon>Paracoccaceae</taxon>
        <taxon>Yoonia</taxon>
    </lineage>
</organism>
<evidence type="ECO:0000313" key="2">
    <source>
        <dbReference type="Proteomes" id="UP000244523"/>
    </source>
</evidence>
<reference evidence="1 2" key="1">
    <citation type="submission" date="2018-04" db="EMBL/GenBank/DDBJ databases">
        <title>Genomic Encyclopedia of Archaeal and Bacterial Type Strains, Phase II (KMG-II): from individual species to whole genera.</title>
        <authorList>
            <person name="Goeker M."/>
        </authorList>
    </citation>
    <scope>NUCLEOTIDE SEQUENCE [LARGE SCALE GENOMIC DNA]</scope>
    <source>
        <strain evidence="1 2">DSM 29955</strain>
    </source>
</reference>
<gene>
    <name evidence="1" type="ORF">C8N45_11356</name>
</gene>
<protein>
    <submittedName>
        <fullName evidence="1">Uncharacterized protein</fullName>
    </submittedName>
</protein>
<sequence>MHYQRVAKNIPVVLSAEEVARIFEATVQLRFWDGLWLCRDLEALQCPSSIAYQFLNRIFQVFRHHHDVDRAYIAPHLSP</sequence>
<accession>A0A2T6K9W9</accession>
<dbReference type="AlphaFoldDB" id="A0A2T6K9W9"/>
<proteinExistence type="predicted"/>
<name>A0A2T6K9W9_9RHOB</name>
<comment type="caution">
    <text evidence="1">The sequence shown here is derived from an EMBL/GenBank/DDBJ whole genome shotgun (WGS) entry which is preliminary data.</text>
</comment>